<dbReference type="EMBL" id="FRBH01000007">
    <property type="protein sequence ID" value="SHL22876.1"/>
    <property type="molecule type" value="Genomic_DNA"/>
</dbReference>
<reference evidence="2" key="1">
    <citation type="journal article" date="2014" name="Int. J. Syst. Evol. Microbiol.">
        <title>Complete genome of a new Firmicutes species belonging to the dominant human colonic microbiota ('Ruminococcus bicirculans') reveals two chromosomes and a selective capacity to utilize plant glucans.</title>
        <authorList>
            <consortium name="NISC Comparative Sequencing Program"/>
            <person name="Wegmann U."/>
            <person name="Louis P."/>
            <person name="Goesmann A."/>
            <person name="Henrissat B."/>
            <person name="Duncan S.H."/>
            <person name="Flint H.J."/>
        </authorList>
    </citation>
    <scope>NUCLEOTIDE SEQUENCE</scope>
    <source>
        <strain evidence="2">CGMCC 1.12707</strain>
    </source>
</reference>
<evidence type="ECO:0000256" key="1">
    <source>
        <dbReference type="SAM" id="SignalP"/>
    </source>
</evidence>
<evidence type="ECO:0008006" key="6">
    <source>
        <dbReference type="Google" id="ProtNLM"/>
    </source>
</evidence>
<organism evidence="3 4">
    <name type="scientific">Chishuiella changwenlii</name>
    <dbReference type="NCBI Taxonomy" id="1434701"/>
    <lineage>
        <taxon>Bacteria</taxon>
        <taxon>Pseudomonadati</taxon>
        <taxon>Bacteroidota</taxon>
        <taxon>Flavobacteriia</taxon>
        <taxon>Flavobacteriales</taxon>
        <taxon>Weeksellaceae</taxon>
        <taxon>Chishuiella</taxon>
    </lineage>
</organism>
<dbReference type="Proteomes" id="UP000650994">
    <property type="component" value="Unassembled WGS sequence"/>
</dbReference>
<evidence type="ECO:0000313" key="5">
    <source>
        <dbReference type="Proteomes" id="UP000650994"/>
    </source>
</evidence>
<feature type="chain" id="PRO_5012590541" description="DUF3108 domain-containing protein" evidence="1">
    <location>
        <begin position="22"/>
        <end position="256"/>
    </location>
</feature>
<reference evidence="2" key="5">
    <citation type="submission" date="2024-05" db="EMBL/GenBank/DDBJ databases">
        <authorList>
            <person name="Sun Q."/>
            <person name="Zhou Y."/>
        </authorList>
    </citation>
    <scope>NUCLEOTIDE SEQUENCE</scope>
    <source>
        <strain evidence="2">CGMCC 1.12707</strain>
    </source>
</reference>
<evidence type="ECO:0000313" key="4">
    <source>
        <dbReference type="Proteomes" id="UP000184120"/>
    </source>
</evidence>
<reference evidence="3" key="3">
    <citation type="submission" date="2016-11" db="EMBL/GenBank/DDBJ databases">
        <authorList>
            <person name="Jaros S."/>
            <person name="Januszkiewicz K."/>
            <person name="Wedrychowicz H."/>
        </authorList>
    </citation>
    <scope>NUCLEOTIDE SEQUENCE [LARGE SCALE GENOMIC DNA]</scope>
    <source>
        <strain evidence="3">DSM 27989</strain>
    </source>
</reference>
<dbReference type="EMBL" id="BMFL01000001">
    <property type="protein sequence ID" value="GGE87898.1"/>
    <property type="molecule type" value="Genomic_DNA"/>
</dbReference>
<keyword evidence="1" id="KW-0732">Signal</keyword>
<dbReference type="STRING" id="1434701.SAMN05443634_10781"/>
<reference evidence="4" key="2">
    <citation type="submission" date="2016-11" db="EMBL/GenBank/DDBJ databases">
        <authorList>
            <person name="Varghese N."/>
            <person name="Submissions S."/>
        </authorList>
    </citation>
    <scope>NUCLEOTIDE SEQUENCE [LARGE SCALE GENOMIC DNA]</scope>
    <source>
        <strain evidence="4">DSM 27989</strain>
    </source>
</reference>
<evidence type="ECO:0000313" key="2">
    <source>
        <dbReference type="EMBL" id="GGE87898.1"/>
    </source>
</evidence>
<evidence type="ECO:0000313" key="3">
    <source>
        <dbReference type="EMBL" id="SHL22876.1"/>
    </source>
</evidence>
<dbReference type="AlphaFoldDB" id="A0A1M6YX66"/>
<proteinExistence type="predicted"/>
<dbReference type="Pfam" id="PF11306">
    <property type="entry name" value="DUF3108"/>
    <property type="match status" value="1"/>
</dbReference>
<accession>A0A1M6YX66</accession>
<gene>
    <name evidence="2" type="ORF">GCM10010984_02000</name>
    <name evidence="3" type="ORF">SAMN05443634_10781</name>
</gene>
<keyword evidence="5" id="KW-1185">Reference proteome</keyword>
<sequence length="256" mass="29324">MKKYIIFFTLIIISFTSSLNAQSNFKAGEFLKFRIHYTGLNAGYATINVEDVTLNGKSHYHIIGKGNSSGAVRVFFKVDDNYESYIDKSTMKPTKFVRNIVEGSYKRHQIYYFDHANKKAKVENKKDGSINTETIPFDAQDLLSAFYNLRNQDYKKIKTGDFLNQNIFLGDETLKFRLKVLGRETLKTKFGKISAIKIRPYVQSGRIFKESESVTMWISDDENLVPLKIKAGLMVGSLNADLDDFKNLKSPIKFSK</sequence>
<dbReference type="Proteomes" id="UP000184120">
    <property type="component" value="Unassembled WGS sequence"/>
</dbReference>
<reference evidence="5" key="4">
    <citation type="journal article" date="2019" name="Int. J. Syst. Evol. Microbiol.">
        <title>The Global Catalogue of Microorganisms (GCM) 10K type strain sequencing project: providing services to taxonomists for standard genome sequencing and annotation.</title>
        <authorList>
            <consortium name="The Broad Institute Genomics Platform"/>
            <consortium name="The Broad Institute Genome Sequencing Center for Infectious Disease"/>
            <person name="Wu L."/>
            <person name="Ma J."/>
        </authorList>
    </citation>
    <scope>NUCLEOTIDE SEQUENCE [LARGE SCALE GENOMIC DNA]</scope>
    <source>
        <strain evidence="5">CGMCC 1.12707</strain>
    </source>
</reference>
<dbReference type="RefSeq" id="WP_072932200.1">
    <property type="nucleotide sequence ID" value="NZ_BMFL01000001.1"/>
</dbReference>
<protein>
    <recommendedName>
        <fullName evidence="6">DUF3108 domain-containing protein</fullName>
    </recommendedName>
</protein>
<feature type="signal peptide" evidence="1">
    <location>
        <begin position="1"/>
        <end position="21"/>
    </location>
</feature>
<dbReference type="InterPro" id="IPR021457">
    <property type="entry name" value="DUF3108"/>
</dbReference>
<name>A0A1M6YX66_9FLAO</name>
<dbReference type="OrthoDB" id="9808473at2"/>